<dbReference type="InterPro" id="IPR003591">
    <property type="entry name" value="Leu-rich_rpt_typical-subtyp"/>
</dbReference>
<keyword evidence="4 9" id="KW-0732">Signal</keyword>
<evidence type="ECO:0000256" key="8">
    <source>
        <dbReference type="ARBA" id="ARBA00023180"/>
    </source>
</evidence>
<keyword evidence="12" id="KW-1185">Reference proteome</keyword>
<keyword evidence="8" id="KW-0325">Glycoprotein</keyword>
<evidence type="ECO:0000256" key="9">
    <source>
        <dbReference type="SAM" id="SignalP"/>
    </source>
</evidence>
<evidence type="ECO:0000256" key="2">
    <source>
        <dbReference type="ARBA" id="ARBA00022614"/>
    </source>
</evidence>
<evidence type="ECO:0000259" key="10">
    <source>
        <dbReference type="Pfam" id="PF08263"/>
    </source>
</evidence>
<evidence type="ECO:0000256" key="6">
    <source>
        <dbReference type="ARBA" id="ARBA00022989"/>
    </source>
</evidence>
<name>A0A484MC50_9ASTE</name>
<organism evidence="11 12">
    <name type="scientific">Cuscuta campestris</name>
    <dbReference type="NCBI Taxonomy" id="132261"/>
    <lineage>
        <taxon>Eukaryota</taxon>
        <taxon>Viridiplantae</taxon>
        <taxon>Streptophyta</taxon>
        <taxon>Embryophyta</taxon>
        <taxon>Tracheophyta</taxon>
        <taxon>Spermatophyta</taxon>
        <taxon>Magnoliopsida</taxon>
        <taxon>eudicotyledons</taxon>
        <taxon>Gunneridae</taxon>
        <taxon>Pentapetalae</taxon>
        <taxon>asterids</taxon>
        <taxon>lamiids</taxon>
        <taxon>Solanales</taxon>
        <taxon>Convolvulaceae</taxon>
        <taxon>Cuscuteae</taxon>
        <taxon>Cuscuta</taxon>
        <taxon>Cuscuta subgen. Grammica</taxon>
        <taxon>Cuscuta sect. Cleistogrammica</taxon>
    </lineage>
</organism>
<dbReference type="EMBL" id="OOIL02003188">
    <property type="protein sequence ID" value="VFQ86491.1"/>
    <property type="molecule type" value="Genomic_DNA"/>
</dbReference>
<dbReference type="Pfam" id="PF00560">
    <property type="entry name" value="LRR_1"/>
    <property type="match status" value="3"/>
</dbReference>
<dbReference type="InterPro" id="IPR001611">
    <property type="entry name" value="Leu-rich_rpt"/>
</dbReference>
<dbReference type="GO" id="GO:0016020">
    <property type="term" value="C:membrane"/>
    <property type="evidence" value="ECO:0007669"/>
    <property type="project" value="UniProtKB-SubCell"/>
</dbReference>
<dbReference type="Pfam" id="PF13855">
    <property type="entry name" value="LRR_8"/>
    <property type="match status" value="1"/>
</dbReference>
<sequence>MAWSTWAAHLHLVFAAAVAAAFITVGAADGNGSQWLYPDGAAMQNLKAGLELPAGSPLREDWESKNYTCEWEGVWCDEGGRVSKMDIVGCSGKGGLTTEGLGELTHLRELHGDGNLLTYIDLEVFRKLSQLQVVSLDNSPNLVMWTIPESLKTARILTHFSAPGCNLTGPIPEFLTGDTFPALRRLSLEGNKFSGIIPSDLPPTLVTLGLSGQTADYRALMGEIPDGLSRLTSLKELLLDGNSLTGPVPESLGTIRSLEQVILSYNNLSGTIPPAIANLTNLMRLDLSGNQLTGEIPHDLSRLASLQMFHADDNSLTGPVPEWLANISSLQYVSLAGNNLTGPIPPAITRSTSLRQIDLSHNEMLCGGVPPGGNNINVLTFGIPNINKPCPVG</sequence>
<dbReference type="GO" id="GO:0006952">
    <property type="term" value="P:defense response"/>
    <property type="evidence" value="ECO:0007669"/>
    <property type="project" value="UniProtKB-ARBA"/>
</dbReference>
<dbReference type="InterPro" id="IPR052595">
    <property type="entry name" value="LRRC69/RLP"/>
</dbReference>
<dbReference type="PANTHER" id="PTHR48057:SF30">
    <property type="entry name" value="DNA-DAMAGE-REPAIR_TOLERATION DRT100-LIKE PROTEIN"/>
    <property type="match status" value="1"/>
</dbReference>
<dbReference type="InterPro" id="IPR013210">
    <property type="entry name" value="LRR_N_plant-typ"/>
</dbReference>
<dbReference type="SUPFAM" id="SSF52047">
    <property type="entry name" value="RNI-like"/>
    <property type="match status" value="1"/>
</dbReference>
<keyword evidence="7" id="KW-0472">Membrane</keyword>
<proteinExistence type="predicted"/>
<evidence type="ECO:0000313" key="12">
    <source>
        <dbReference type="Proteomes" id="UP000595140"/>
    </source>
</evidence>
<feature type="domain" description="Leucine-rich repeat-containing N-terminal plant-type" evidence="10">
    <location>
        <begin position="38"/>
        <end position="77"/>
    </location>
</feature>
<evidence type="ECO:0000256" key="1">
    <source>
        <dbReference type="ARBA" id="ARBA00004370"/>
    </source>
</evidence>
<keyword evidence="2" id="KW-0433">Leucine-rich repeat</keyword>
<dbReference type="Gene3D" id="3.80.10.10">
    <property type="entry name" value="Ribonuclease Inhibitor"/>
    <property type="match status" value="2"/>
</dbReference>
<keyword evidence="6" id="KW-1133">Transmembrane helix</keyword>
<dbReference type="AlphaFoldDB" id="A0A484MC50"/>
<dbReference type="PANTHER" id="PTHR48057">
    <property type="entry name" value="LEUCINE-RICH REPEAT SERINE/THREONINE-PROTEIN KINASE 1"/>
    <property type="match status" value="1"/>
</dbReference>
<gene>
    <name evidence="11" type="ORF">CCAM_LOCUS28267</name>
</gene>
<evidence type="ECO:0000256" key="3">
    <source>
        <dbReference type="ARBA" id="ARBA00022692"/>
    </source>
</evidence>
<keyword evidence="3" id="KW-0812">Transmembrane</keyword>
<keyword evidence="5" id="KW-0677">Repeat</keyword>
<comment type="subcellular location">
    <subcellularLocation>
        <location evidence="1">Membrane</location>
    </subcellularLocation>
</comment>
<accession>A0A484MC50</accession>
<dbReference type="SMART" id="SM00369">
    <property type="entry name" value="LRR_TYP"/>
    <property type="match status" value="4"/>
</dbReference>
<evidence type="ECO:0000256" key="4">
    <source>
        <dbReference type="ARBA" id="ARBA00022729"/>
    </source>
</evidence>
<feature type="signal peptide" evidence="9">
    <location>
        <begin position="1"/>
        <end position="21"/>
    </location>
</feature>
<reference evidence="11 12" key="1">
    <citation type="submission" date="2018-04" db="EMBL/GenBank/DDBJ databases">
        <authorList>
            <person name="Vogel A."/>
        </authorList>
    </citation>
    <scope>NUCLEOTIDE SEQUENCE [LARGE SCALE GENOMIC DNA]</scope>
</reference>
<evidence type="ECO:0000256" key="7">
    <source>
        <dbReference type="ARBA" id="ARBA00023136"/>
    </source>
</evidence>
<protein>
    <recommendedName>
        <fullName evidence="10">Leucine-rich repeat-containing N-terminal plant-type domain-containing protein</fullName>
    </recommendedName>
</protein>
<dbReference type="FunFam" id="3.80.10.10:FF:000041">
    <property type="entry name" value="LRR receptor-like serine/threonine-protein kinase ERECTA"/>
    <property type="match status" value="1"/>
</dbReference>
<dbReference type="GO" id="GO:0051707">
    <property type="term" value="P:response to other organism"/>
    <property type="evidence" value="ECO:0007669"/>
    <property type="project" value="UniProtKB-ARBA"/>
</dbReference>
<dbReference type="Proteomes" id="UP000595140">
    <property type="component" value="Unassembled WGS sequence"/>
</dbReference>
<evidence type="ECO:0000313" key="11">
    <source>
        <dbReference type="EMBL" id="VFQ86491.1"/>
    </source>
</evidence>
<dbReference type="OrthoDB" id="1303056at2759"/>
<evidence type="ECO:0000256" key="5">
    <source>
        <dbReference type="ARBA" id="ARBA00022737"/>
    </source>
</evidence>
<feature type="chain" id="PRO_5019765792" description="Leucine-rich repeat-containing N-terminal plant-type domain-containing protein" evidence="9">
    <location>
        <begin position="22"/>
        <end position="393"/>
    </location>
</feature>
<dbReference type="Pfam" id="PF08263">
    <property type="entry name" value="LRRNT_2"/>
    <property type="match status" value="1"/>
</dbReference>
<dbReference type="InterPro" id="IPR032675">
    <property type="entry name" value="LRR_dom_sf"/>
</dbReference>